<dbReference type="PATRIC" id="fig|2198.3.peg.188"/>
<gene>
    <name evidence="1" type="ORF">XE10_0424</name>
</gene>
<reference evidence="2" key="1">
    <citation type="journal article" date="2015" name="MBio">
        <title>Genome-Resolved Metagenomic Analysis Reveals Roles for Candidate Phyla and Other Microbial Community Members in Biogeochemical Transformations in Oil Reservoirs.</title>
        <authorList>
            <person name="Hu P."/>
            <person name="Tom L."/>
            <person name="Singh A."/>
            <person name="Thomas B.C."/>
            <person name="Baker B.J."/>
            <person name="Piceno Y.M."/>
            <person name="Andersen G.L."/>
            <person name="Banfield J.F."/>
        </authorList>
    </citation>
    <scope>NUCLEOTIDE SEQUENCE [LARGE SCALE GENOMIC DNA]</scope>
</reference>
<comment type="caution">
    <text evidence="1">The sequence shown here is derived from an EMBL/GenBank/DDBJ whole genome shotgun (WGS) entry which is preliminary data.</text>
</comment>
<evidence type="ECO:0000313" key="1">
    <source>
        <dbReference type="EMBL" id="KUL03784.1"/>
    </source>
</evidence>
<dbReference type="EMBL" id="LGHE01000029">
    <property type="protein sequence ID" value="KUL03784.1"/>
    <property type="molecule type" value="Genomic_DNA"/>
</dbReference>
<name>A0A101IYQ3_9EURY</name>
<dbReference type="Proteomes" id="UP000054598">
    <property type="component" value="Unassembled WGS sequence"/>
</dbReference>
<evidence type="ECO:0000313" key="2">
    <source>
        <dbReference type="Proteomes" id="UP000054598"/>
    </source>
</evidence>
<proteinExistence type="predicted"/>
<dbReference type="AlphaFoldDB" id="A0A101IYQ3"/>
<sequence>MARANSARALIMSGYGINSEMETQEALLRAGMAAPATPTRTASETTSGAT</sequence>
<organism evidence="1 2">
    <name type="scientific">Methanoculleus marisnigri</name>
    <dbReference type="NCBI Taxonomy" id="2198"/>
    <lineage>
        <taxon>Archaea</taxon>
        <taxon>Methanobacteriati</taxon>
        <taxon>Methanobacteriota</taxon>
        <taxon>Stenosarchaea group</taxon>
        <taxon>Methanomicrobia</taxon>
        <taxon>Methanomicrobiales</taxon>
        <taxon>Methanomicrobiaceae</taxon>
        <taxon>Methanoculleus</taxon>
    </lineage>
</organism>
<protein>
    <submittedName>
        <fullName evidence="1">Phosphoribosylformylglycinamidine synthase subunit I</fullName>
    </submittedName>
</protein>
<accession>A0A101IYQ3</accession>